<keyword evidence="4" id="KW-1133">Transmembrane helix</keyword>
<feature type="transmembrane region" description="Helical" evidence="4">
    <location>
        <begin position="25"/>
        <end position="44"/>
    </location>
</feature>
<comment type="subcellular location">
    <subcellularLocation>
        <location evidence="1">Secreted</location>
    </subcellularLocation>
</comment>
<dbReference type="PANTHER" id="PTHR34216:SF3">
    <property type="entry name" value="POLY-BETA-1,6-N-ACETYL-D-GLUCOSAMINE N-DEACETYLASE"/>
    <property type="match status" value="1"/>
</dbReference>
<dbReference type="GO" id="GO:0016810">
    <property type="term" value="F:hydrolase activity, acting on carbon-nitrogen (but not peptide) bonds"/>
    <property type="evidence" value="ECO:0007669"/>
    <property type="project" value="InterPro"/>
</dbReference>
<feature type="region of interest" description="Disordered" evidence="3">
    <location>
        <begin position="1"/>
        <end position="21"/>
    </location>
</feature>
<evidence type="ECO:0000256" key="4">
    <source>
        <dbReference type="SAM" id="Phobius"/>
    </source>
</evidence>
<evidence type="ECO:0000256" key="3">
    <source>
        <dbReference type="SAM" id="MobiDB-lite"/>
    </source>
</evidence>
<evidence type="ECO:0000259" key="5">
    <source>
        <dbReference type="Pfam" id="PF01522"/>
    </source>
</evidence>
<sequence>MTTSPRAPSQPPARRPGARRGEARGIRIVSGALACVLLALPFLLVRSYDAHRRVVTAQEDPPGTSEAVRIPHAGGGSGVRPTTHANPVVLAYHDIGRGSRSRHTVTPQAFEDQLATLARAGYRSLSTSEFLAFLRSGRAPAARTVFITFDDGTHGLWVHADRILAKYRMRAAAFLVTGQIGRHRPYYLSWEEIERMRDSGRWDFENHTHDLHHRAAVDRSGRQESALGARLWLPDAHRVETPAEYRQRVGRDLDLSLRSFEEHGLPRPRLFAFPFSDAPDAPDAPARSEADESAAAGGVHSTDGLLTEMLSARFSARLTNHSGRPLPAGARAAATGRVQRLVVNRATSTADLVAGLARFTARDPAACTEPLREPTQWERTDGSGHTGLGALTGQGPYPGRVGYASAAYLPMGSADWSGYTVTTTIGRLAAPRNNVGLVVRYHSREPVTITLSDSYVRVLAGTGDGRREIARRKLVSGPQHRLRVTAEEKRTVVLVDGSVRIERMTPHTVTGGDATGGIALSSRNGDAASPYPRFTSMTVTPAQAEPSAPAPGTVP</sequence>
<evidence type="ECO:0000256" key="1">
    <source>
        <dbReference type="ARBA" id="ARBA00004613"/>
    </source>
</evidence>
<dbReference type="Gene3D" id="3.20.20.370">
    <property type="entry name" value="Glycoside hydrolase/deacetylase"/>
    <property type="match status" value="1"/>
</dbReference>
<dbReference type="GO" id="GO:0005975">
    <property type="term" value="P:carbohydrate metabolic process"/>
    <property type="evidence" value="ECO:0007669"/>
    <property type="project" value="InterPro"/>
</dbReference>
<dbReference type="GeneID" id="90946099"/>
<gene>
    <name evidence="6" type="ORF">P7W03_28705</name>
</gene>
<dbReference type="RefSeq" id="WP_306693216.1">
    <property type="nucleotide sequence ID" value="NZ_CP121271.1"/>
</dbReference>
<keyword evidence="4" id="KW-0812">Transmembrane</keyword>
<evidence type="ECO:0000313" key="6">
    <source>
        <dbReference type="EMBL" id="WMC89340.1"/>
    </source>
</evidence>
<name>A0AAX3ZQV8_STRRO</name>
<dbReference type="EMBL" id="CP121271">
    <property type="protein sequence ID" value="WMC89340.1"/>
    <property type="molecule type" value="Genomic_DNA"/>
</dbReference>
<keyword evidence="4" id="KW-0472">Membrane</keyword>
<dbReference type="AlphaFoldDB" id="A0AAX3ZQV8"/>
<evidence type="ECO:0000256" key="2">
    <source>
        <dbReference type="ARBA" id="ARBA00022729"/>
    </source>
</evidence>
<dbReference type="InterPro" id="IPR002509">
    <property type="entry name" value="NODB_dom"/>
</dbReference>
<feature type="domain" description="NodB homology" evidence="5">
    <location>
        <begin position="140"/>
        <end position="280"/>
    </location>
</feature>
<evidence type="ECO:0000313" key="7">
    <source>
        <dbReference type="Proteomes" id="UP001231701"/>
    </source>
</evidence>
<accession>A0AAX3ZQV8</accession>
<keyword evidence="2" id="KW-0732">Signal</keyword>
<protein>
    <submittedName>
        <fullName evidence="6">Polysaccharide deacetylase family protein</fullName>
    </submittedName>
</protein>
<dbReference type="PANTHER" id="PTHR34216">
    <property type="match status" value="1"/>
</dbReference>
<proteinExistence type="predicted"/>
<organism evidence="6 7">
    <name type="scientific">Streptomyces rochei</name>
    <name type="common">Streptomyces parvullus</name>
    <dbReference type="NCBI Taxonomy" id="1928"/>
    <lineage>
        <taxon>Bacteria</taxon>
        <taxon>Bacillati</taxon>
        <taxon>Actinomycetota</taxon>
        <taxon>Actinomycetes</taxon>
        <taxon>Kitasatosporales</taxon>
        <taxon>Streptomycetaceae</taxon>
        <taxon>Streptomyces</taxon>
        <taxon>Streptomyces rochei group</taxon>
    </lineage>
</organism>
<dbReference type="Pfam" id="PF01522">
    <property type="entry name" value="Polysacc_deac_1"/>
    <property type="match status" value="1"/>
</dbReference>
<dbReference type="SUPFAM" id="SSF88713">
    <property type="entry name" value="Glycoside hydrolase/deacetylase"/>
    <property type="match status" value="1"/>
</dbReference>
<dbReference type="InterPro" id="IPR051398">
    <property type="entry name" value="Polysacch_Deacetylase"/>
</dbReference>
<dbReference type="Proteomes" id="UP001231701">
    <property type="component" value="Chromosome"/>
</dbReference>
<reference evidence="6" key="1">
    <citation type="submission" date="2023-03" db="EMBL/GenBank/DDBJ databases">
        <title>Borrelidin-producing and root-colonizing Streptomyces rochei is a potent biopesticide for soil-borne oomycete-caused plant diseases.</title>
        <authorList>
            <person name="Zhou D."/>
            <person name="Wang X."/>
            <person name="Navarro-Munoz J.C."/>
            <person name="Li W."/>
            <person name="Li J."/>
            <person name="Jiu M."/>
            <person name="Deng S."/>
            <person name="Ye Y."/>
            <person name="Daly P."/>
            <person name="Wei L."/>
        </authorList>
    </citation>
    <scope>NUCLEOTIDE SEQUENCE</scope>
    <source>
        <strain evidence="6">JK1</strain>
    </source>
</reference>
<dbReference type="InterPro" id="IPR011330">
    <property type="entry name" value="Glyco_hydro/deAcase_b/a-brl"/>
</dbReference>
<feature type="region of interest" description="Disordered" evidence="3">
    <location>
        <begin position="274"/>
        <end position="299"/>
    </location>
</feature>
<feature type="compositionally biased region" description="Low complexity" evidence="3">
    <location>
        <begin position="274"/>
        <end position="287"/>
    </location>
</feature>
<dbReference type="GO" id="GO:0005576">
    <property type="term" value="C:extracellular region"/>
    <property type="evidence" value="ECO:0007669"/>
    <property type="project" value="UniProtKB-SubCell"/>
</dbReference>